<protein>
    <submittedName>
        <fullName evidence="1">Uncharacterized protein</fullName>
    </submittedName>
</protein>
<dbReference type="InParanoid" id="T0R6D7"/>
<sequence>MPNFLLLDLTAVPDHARDRLREAGLTIIPLMPHGEGVALRKGMFKHPFRGATARERAHLKLLGRCHCHLETIAVGGGLLTRLTGTSKQGTYVDRVLLQLGDTHILSEGERVVLLGHRPFELAYIFRSIPDNVFYNVSRSDPATMQSYDVNALMAATWPYARSCLVGLTKDMHDTAMA</sequence>
<dbReference type="VEuPathDB" id="FungiDB:SDRG_00852"/>
<reference evidence="1 2" key="1">
    <citation type="submission" date="2012-04" db="EMBL/GenBank/DDBJ databases">
        <title>The Genome Sequence of Saprolegnia declina VS20.</title>
        <authorList>
            <consortium name="The Broad Institute Genome Sequencing Platform"/>
            <person name="Russ C."/>
            <person name="Nusbaum C."/>
            <person name="Tyler B."/>
            <person name="van West P."/>
            <person name="Dieguez-Uribeondo J."/>
            <person name="de Bruijn I."/>
            <person name="Tripathy S."/>
            <person name="Jiang R."/>
            <person name="Young S.K."/>
            <person name="Zeng Q."/>
            <person name="Gargeya S."/>
            <person name="Fitzgerald M."/>
            <person name="Haas B."/>
            <person name="Abouelleil A."/>
            <person name="Alvarado L."/>
            <person name="Arachchi H.M."/>
            <person name="Berlin A."/>
            <person name="Chapman S.B."/>
            <person name="Goldberg J."/>
            <person name="Griggs A."/>
            <person name="Gujja S."/>
            <person name="Hansen M."/>
            <person name="Howarth C."/>
            <person name="Imamovic A."/>
            <person name="Larimer J."/>
            <person name="McCowen C."/>
            <person name="Montmayeur A."/>
            <person name="Murphy C."/>
            <person name="Neiman D."/>
            <person name="Pearson M."/>
            <person name="Priest M."/>
            <person name="Roberts A."/>
            <person name="Saif S."/>
            <person name="Shea T."/>
            <person name="Sisk P."/>
            <person name="Sykes S."/>
            <person name="Wortman J."/>
            <person name="Nusbaum C."/>
            <person name="Birren B."/>
        </authorList>
    </citation>
    <scope>NUCLEOTIDE SEQUENCE [LARGE SCALE GENOMIC DNA]</scope>
    <source>
        <strain evidence="1 2">VS20</strain>
    </source>
</reference>
<evidence type="ECO:0000313" key="2">
    <source>
        <dbReference type="Proteomes" id="UP000030762"/>
    </source>
</evidence>
<dbReference type="GeneID" id="19941579"/>
<dbReference type="InterPro" id="IPR008984">
    <property type="entry name" value="SMAD_FHA_dom_sf"/>
</dbReference>
<evidence type="ECO:0000313" key="1">
    <source>
        <dbReference type="EMBL" id="EQC42005.1"/>
    </source>
</evidence>
<accession>T0R6D7</accession>
<dbReference type="EMBL" id="JH767133">
    <property type="protein sequence ID" value="EQC42005.1"/>
    <property type="molecule type" value="Genomic_DNA"/>
</dbReference>
<dbReference type="RefSeq" id="XP_008604575.1">
    <property type="nucleotide sequence ID" value="XM_008606353.1"/>
</dbReference>
<name>T0R6D7_SAPDV</name>
<dbReference type="SUPFAM" id="SSF49879">
    <property type="entry name" value="SMAD/FHA domain"/>
    <property type="match status" value="1"/>
</dbReference>
<keyword evidence="2" id="KW-1185">Reference proteome</keyword>
<dbReference type="Proteomes" id="UP000030762">
    <property type="component" value="Unassembled WGS sequence"/>
</dbReference>
<gene>
    <name evidence="1" type="ORF">SDRG_00852</name>
</gene>
<organism evidence="1 2">
    <name type="scientific">Saprolegnia diclina (strain VS20)</name>
    <dbReference type="NCBI Taxonomy" id="1156394"/>
    <lineage>
        <taxon>Eukaryota</taxon>
        <taxon>Sar</taxon>
        <taxon>Stramenopiles</taxon>
        <taxon>Oomycota</taxon>
        <taxon>Saprolegniomycetes</taxon>
        <taxon>Saprolegniales</taxon>
        <taxon>Saprolegniaceae</taxon>
        <taxon>Saprolegnia</taxon>
    </lineage>
</organism>
<dbReference type="AlphaFoldDB" id="T0R6D7"/>
<proteinExistence type="predicted"/>